<protein>
    <submittedName>
        <fullName evidence="2">Oidioi.mRNA.OKI2018_I69.PAR.g11311.t1.cds</fullName>
    </submittedName>
</protein>
<gene>
    <name evidence="2" type="ORF">OKIOD_LOCUS2869</name>
</gene>
<keyword evidence="1" id="KW-0812">Transmembrane</keyword>
<accession>A0ABN7RZS7</accession>
<proteinExistence type="predicted"/>
<evidence type="ECO:0000313" key="3">
    <source>
        <dbReference type="Proteomes" id="UP001158576"/>
    </source>
</evidence>
<dbReference type="EMBL" id="OU015568">
    <property type="protein sequence ID" value="CAG5086671.1"/>
    <property type="molecule type" value="Genomic_DNA"/>
</dbReference>
<sequence>MWIYEPRLQYIKNDHEISCPYLPALQARFTIAVIFFFSCILFGMRFMCKPFLCPSMLVILSCFGVVHAFFMMGSCSTFASFGFVVGNVIWSAIFITLWLLFYKYYVRYYKKIGENFYGWKACVYIQAGLIFVNAAVAVIWQIPNHSEIATSSLTCNVAGFQQLKIYFQNMDTHERAETIIDLS</sequence>
<feature type="transmembrane region" description="Helical" evidence="1">
    <location>
        <begin position="78"/>
        <end position="101"/>
    </location>
</feature>
<dbReference type="Proteomes" id="UP001158576">
    <property type="component" value="Chromosome PAR"/>
</dbReference>
<organism evidence="2 3">
    <name type="scientific">Oikopleura dioica</name>
    <name type="common">Tunicate</name>
    <dbReference type="NCBI Taxonomy" id="34765"/>
    <lineage>
        <taxon>Eukaryota</taxon>
        <taxon>Metazoa</taxon>
        <taxon>Chordata</taxon>
        <taxon>Tunicata</taxon>
        <taxon>Appendicularia</taxon>
        <taxon>Copelata</taxon>
        <taxon>Oikopleuridae</taxon>
        <taxon>Oikopleura</taxon>
    </lineage>
</organism>
<name>A0ABN7RZS7_OIKDI</name>
<feature type="transmembrane region" description="Helical" evidence="1">
    <location>
        <begin position="121"/>
        <end position="142"/>
    </location>
</feature>
<keyword evidence="1" id="KW-1133">Transmembrane helix</keyword>
<evidence type="ECO:0000313" key="2">
    <source>
        <dbReference type="EMBL" id="CAG5086671.1"/>
    </source>
</evidence>
<keyword evidence="3" id="KW-1185">Reference proteome</keyword>
<reference evidence="2 3" key="1">
    <citation type="submission" date="2021-04" db="EMBL/GenBank/DDBJ databases">
        <authorList>
            <person name="Bliznina A."/>
        </authorList>
    </citation>
    <scope>NUCLEOTIDE SEQUENCE [LARGE SCALE GENOMIC DNA]</scope>
</reference>
<keyword evidence="1" id="KW-0472">Membrane</keyword>
<feature type="transmembrane region" description="Helical" evidence="1">
    <location>
        <begin position="51"/>
        <end position="72"/>
    </location>
</feature>
<feature type="transmembrane region" description="Helical" evidence="1">
    <location>
        <begin position="25"/>
        <end position="44"/>
    </location>
</feature>
<evidence type="ECO:0000256" key="1">
    <source>
        <dbReference type="SAM" id="Phobius"/>
    </source>
</evidence>